<dbReference type="HAMAP" id="MF_00921">
    <property type="entry name" value="PDRP"/>
    <property type="match status" value="1"/>
</dbReference>
<feature type="binding site" evidence="5">
    <location>
        <begin position="150"/>
        <end position="157"/>
    </location>
    <ligand>
        <name>ADP</name>
        <dbReference type="ChEBI" id="CHEBI:456216"/>
    </ligand>
</feature>
<dbReference type="PANTHER" id="PTHR31756">
    <property type="entry name" value="PYRUVATE, PHOSPHATE DIKINASE REGULATORY PROTEIN 1, CHLOROPLASTIC"/>
    <property type="match status" value="1"/>
</dbReference>
<dbReference type="RefSeq" id="WP_087029950.1">
    <property type="nucleotide sequence ID" value="NZ_FJNE01000001.1"/>
</dbReference>
<dbReference type="GO" id="GO:0005524">
    <property type="term" value="F:ATP binding"/>
    <property type="evidence" value="ECO:0007669"/>
    <property type="project" value="InterPro"/>
</dbReference>
<accession>A0A143Y6F5</accession>
<dbReference type="InterPro" id="IPR026565">
    <property type="entry name" value="PPDK_reg"/>
</dbReference>
<evidence type="ECO:0000256" key="2">
    <source>
        <dbReference type="ARBA" id="ARBA00022679"/>
    </source>
</evidence>
<dbReference type="GO" id="GO:0043531">
    <property type="term" value="F:ADP binding"/>
    <property type="evidence" value="ECO:0007669"/>
    <property type="project" value="UniProtKB-UniRule"/>
</dbReference>
<dbReference type="OrthoDB" id="9782201at2"/>
<dbReference type="STRING" id="140314.SAMN04488076_102151"/>
<dbReference type="Proteomes" id="UP000242754">
    <property type="component" value="Unassembled WGS sequence"/>
</dbReference>
<comment type="similarity">
    <text evidence="5">Belongs to the pyruvate, phosphate/water dikinase regulatory protein family. PDRP subfamily.</text>
</comment>
<comment type="function">
    <text evidence="5">Bifunctional serine/threonine kinase and phosphorylase involved in the regulation of the pyruvate, phosphate dikinase (PPDK) by catalyzing its phosphorylation/dephosphorylation.</text>
</comment>
<dbReference type="EMBL" id="FJNE01000001">
    <property type="protein sequence ID" value="CZQ80962.1"/>
    <property type="molecule type" value="Genomic_DNA"/>
</dbReference>
<keyword evidence="3 5" id="KW-0547">Nucleotide-binding</keyword>
<dbReference type="GO" id="GO:0004674">
    <property type="term" value="F:protein serine/threonine kinase activity"/>
    <property type="evidence" value="ECO:0007669"/>
    <property type="project" value="UniProtKB-UniRule"/>
</dbReference>
<protein>
    <recommendedName>
        <fullName evidence="5">Putative pyruvate, phosphate dikinase regulatory protein</fullName>
        <shortName evidence="5">PPDK regulatory protein</shortName>
        <ecNumber evidence="5">2.7.11.32</ecNumber>
        <ecNumber evidence="5">2.7.4.27</ecNumber>
    </recommendedName>
</protein>
<evidence type="ECO:0000256" key="3">
    <source>
        <dbReference type="ARBA" id="ARBA00022741"/>
    </source>
</evidence>
<dbReference type="GO" id="GO:0016776">
    <property type="term" value="F:phosphotransferase activity, phosphate group as acceptor"/>
    <property type="evidence" value="ECO:0007669"/>
    <property type="project" value="UniProtKB-UniRule"/>
</dbReference>
<keyword evidence="1 5" id="KW-0723">Serine/threonine-protein kinase</keyword>
<keyword evidence="4 5" id="KW-0418">Kinase</keyword>
<dbReference type="NCBIfam" id="NF003742">
    <property type="entry name" value="PRK05339.1"/>
    <property type="match status" value="1"/>
</dbReference>
<sequence>MEPYAIYLISDSIGETAELVVRSALYQFETDNYQIRKYSYVQTTEEIESIIEKAALSENAMIFYTFVKREMAAHMKMLTEQKKLFSVDIYTPILNGLSQLFQMQPLEKPGINRQLDEEYFNRVEAIEFSVKYDDGRDPRGIEKADIVLIGVSRTSKTPLSIYLANKNLKVANIPLFPESKPPKELYQIPPERIIGLVNSPAKLNEVRKERLKSLGLPPSASYAGMERILEELEYADQIMKKIGCKKIDVSNKAIEETADHILHYMDALHIKRKQL</sequence>
<keyword evidence="2 5" id="KW-0808">Transferase</keyword>
<evidence type="ECO:0000256" key="1">
    <source>
        <dbReference type="ARBA" id="ARBA00022527"/>
    </source>
</evidence>
<reference evidence="6 7" key="1">
    <citation type="submission" date="2016-02" db="EMBL/GenBank/DDBJ databases">
        <authorList>
            <person name="Wen L."/>
            <person name="He K."/>
            <person name="Yang H."/>
        </authorList>
    </citation>
    <scope>NUCLEOTIDE SEQUENCE [LARGE SCALE GENOMIC DNA]</scope>
    <source>
        <strain evidence="6">Trichococcus palustris</strain>
    </source>
</reference>
<dbReference type="AlphaFoldDB" id="A0A143Y6F5"/>
<dbReference type="EC" id="2.7.4.27" evidence="5"/>
<gene>
    <name evidence="6" type="ORF">Tpal_140</name>
</gene>
<comment type="catalytic activity">
    <reaction evidence="5">
        <text>N(tele)-phospho-L-histidyl/L-threonyl-[pyruvate, phosphate dikinase] + ADP = N(tele)-phospho-L-histidyl/O-phospho-L-threonyl-[pyruvate, phosphate dikinase] + AMP + H(+)</text>
        <dbReference type="Rhea" id="RHEA:43692"/>
        <dbReference type="Rhea" id="RHEA-COMP:10650"/>
        <dbReference type="Rhea" id="RHEA-COMP:10651"/>
        <dbReference type="ChEBI" id="CHEBI:15378"/>
        <dbReference type="ChEBI" id="CHEBI:30013"/>
        <dbReference type="ChEBI" id="CHEBI:61977"/>
        <dbReference type="ChEBI" id="CHEBI:83586"/>
        <dbReference type="ChEBI" id="CHEBI:456215"/>
        <dbReference type="ChEBI" id="CHEBI:456216"/>
        <dbReference type="EC" id="2.7.11.32"/>
    </reaction>
</comment>
<name>A0A143Y6F5_9LACT</name>
<comment type="catalytic activity">
    <reaction evidence="5">
        <text>N(tele)-phospho-L-histidyl/O-phospho-L-threonyl-[pyruvate, phosphate dikinase] + phosphate + H(+) = N(tele)-phospho-L-histidyl/L-threonyl-[pyruvate, phosphate dikinase] + diphosphate</text>
        <dbReference type="Rhea" id="RHEA:43696"/>
        <dbReference type="Rhea" id="RHEA-COMP:10650"/>
        <dbReference type="Rhea" id="RHEA-COMP:10651"/>
        <dbReference type="ChEBI" id="CHEBI:15378"/>
        <dbReference type="ChEBI" id="CHEBI:30013"/>
        <dbReference type="ChEBI" id="CHEBI:33019"/>
        <dbReference type="ChEBI" id="CHEBI:43474"/>
        <dbReference type="ChEBI" id="CHEBI:61977"/>
        <dbReference type="ChEBI" id="CHEBI:83586"/>
        <dbReference type="EC" id="2.7.4.27"/>
    </reaction>
</comment>
<dbReference type="Pfam" id="PF03618">
    <property type="entry name" value="Kinase-PPPase"/>
    <property type="match status" value="1"/>
</dbReference>
<dbReference type="InterPro" id="IPR005177">
    <property type="entry name" value="Kinase-pyrophosphorylase"/>
</dbReference>
<evidence type="ECO:0000313" key="6">
    <source>
        <dbReference type="EMBL" id="CZQ80962.1"/>
    </source>
</evidence>
<dbReference type="PANTHER" id="PTHR31756:SF3">
    <property type="entry name" value="PYRUVATE, PHOSPHATE DIKINASE REGULATORY PROTEIN 1, CHLOROPLASTIC"/>
    <property type="match status" value="1"/>
</dbReference>
<evidence type="ECO:0000256" key="5">
    <source>
        <dbReference type="HAMAP-Rule" id="MF_00921"/>
    </source>
</evidence>
<proteinExistence type="inferred from homology"/>
<organism evidence="6 7">
    <name type="scientific">Trichococcus palustris</name>
    <dbReference type="NCBI Taxonomy" id="140314"/>
    <lineage>
        <taxon>Bacteria</taxon>
        <taxon>Bacillati</taxon>
        <taxon>Bacillota</taxon>
        <taxon>Bacilli</taxon>
        <taxon>Lactobacillales</taxon>
        <taxon>Carnobacteriaceae</taxon>
        <taxon>Trichococcus</taxon>
    </lineage>
</organism>
<evidence type="ECO:0000313" key="7">
    <source>
        <dbReference type="Proteomes" id="UP000242754"/>
    </source>
</evidence>
<evidence type="ECO:0000256" key="4">
    <source>
        <dbReference type="ARBA" id="ARBA00022777"/>
    </source>
</evidence>
<dbReference type="EC" id="2.7.11.32" evidence="5"/>
<keyword evidence="7" id="KW-1185">Reference proteome</keyword>